<dbReference type="EMBL" id="JAGKQM010000005">
    <property type="protein sequence ID" value="KAH0925629.1"/>
    <property type="molecule type" value="Genomic_DNA"/>
</dbReference>
<dbReference type="InterPro" id="IPR013187">
    <property type="entry name" value="F-box-assoc_dom_typ3"/>
</dbReference>
<evidence type="ECO:0000256" key="3">
    <source>
        <dbReference type="ARBA" id="ARBA00022801"/>
    </source>
</evidence>
<dbReference type="InterPro" id="IPR048362">
    <property type="entry name" value="PARG_helical"/>
</dbReference>
<comment type="similarity">
    <text evidence="1">Belongs to the poly(ADP-ribose) glycohydrolase family.</text>
</comment>
<dbReference type="Pfam" id="PF20811">
    <property type="entry name" value="PARG_cat_N"/>
    <property type="match status" value="1"/>
</dbReference>
<evidence type="ECO:0000313" key="8">
    <source>
        <dbReference type="Proteomes" id="UP000824890"/>
    </source>
</evidence>
<evidence type="ECO:0000256" key="2">
    <source>
        <dbReference type="ARBA" id="ARBA00012255"/>
    </source>
</evidence>
<proteinExistence type="inferred from homology"/>
<evidence type="ECO:0000259" key="6">
    <source>
        <dbReference type="Pfam" id="PF20811"/>
    </source>
</evidence>
<dbReference type="InterPro" id="IPR007724">
    <property type="entry name" value="Poly_GlycHdrlase"/>
</dbReference>
<dbReference type="NCBIfam" id="TIGR01640">
    <property type="entry name" value="F_box_assoc_1"/>
    <property type="match status" value="1"/>
</dbReference>
<sequence>MEASVLPRAMNLRRHKVSEDAQTRRSSLLTSDEGKENQRGCVVICNPSTRQSFTKEENWVEKLFRETGIECINGILYYIARVSNLVDMLVCFDVRSEKYSFVTLMESGKYGKLASVFCDHFTFLSGTSTSLEMCILEDPEKHEWSKRIFNLPPMWKEAAAGEYLGFVGVTATDEFVISPLFPSDPFYVYFYKFVKDAITRNSHISEPCRGREAYGTVLGLCSGCWLLSSCLVFSSRNEYSQLSTMLIMLVSCRDFYIFMLWPHLSERNLQLHPLKNQENRAMERREDLETILAYLPLVIQDSSLSWPSSHLVEVLEALTKGPSHSRVDSGQTLSDTISDMRQSLSLTSHLSYSALQDYALFFDEELIGALLSCSFFCLFPVDDRSSNSLPNINFDKLFGSLISTGRNEHQENKIRCIAHYFQRISSCIPPGFVSFERKILSLEQDHSGLEAFPDEGFWSTSTVNLCPVEVHTCGLIEDQSVEALEVDFANKYLGGGALRKGCVQEEIRFMINPELIAGMLFLPAMEVSEAIEVVGAERFSHYTGYSSSFRFSGDYVDTKERDVFGRRKTRIIAIDALRHPGISQYKPECLLREANKALCGFLHVCKKDCIDHEDGVGVATGNWGCGAYGGDAEVKSLLQWIAVSQARRPFMSYYTFGFEALHNLNQVTELVISKGLRVGDVWKKLVEYSNQRLRSSKKRREPKVEKMIIPYSTQLTCALKENGRTRQVSVLITIHTYKFGLLCVLVDAVVETDLVSSLQVSLFPEIIFTKAGNTLYREKGHGIIMSGSR</sequence>
<evidence type="ECO:0000259" key="4">
    <source>
        <dbReference type="Pfam" id="PF05028"/>
    </source>
</evidence>
<dbReference type="EC" id="3.2.1.143" evidence="2"/>
<feature type="domain" description="F-box associated beta-propeller type 3" evidence="5">
    <location>
        <begin position="70"/>
        <end position="200"/>
    </location>
</feature>
<dbReference type="Proteomes" id="UP000824890">
    <property type="component" value="Unassembled WGS sequence"/>
</dbReference>
<feature type="domain" description="PARG helical" evidence="6">
    <location>
        <begin position="356"/>
        <end position="437"/>
    </location>
</feature>
<evidence type="ECO:0000259" key="5">
    <source>
        <dbReference type="Pfam" id="PF08268"/>
    </source>
</evidence>
<reference evidence="7 8" key="1">
    <citation type="submission" date="2021-05" db="EMBL/GenBank/DDBJ databases">
        <title>Genome Assembly of Synthetic Allotetraploid Brassica napus Reveals Homoeologous Exchanges between Subgenomes.</title>
        <authorList>
            <person name="Davis J.T."/>
        </authorList>
    </citation>
    <scope>NUCLEOTIDE SEQUENCE [LARGE SCALE GENOMIC DNA]</scope>
    <source>
        <strain evidence="8">cv. Da-Ae</strain>
        <tissue evidence="7">Seedling</tissue>
    </source>
</reference>
<feature type="non-terminal residue" evidence="7">
    <location>
        <position position="789"/>
    </location>
</feature>
<dbReference type="Pfam" id="PF08268">
    <property type="entry name" value="FBA_3"/>
    <property type="match status" value="1"/>
</dbReference>
<dbReference type="PANTHER" id="PTHR12837:SF12">
    <property type="entry name" value="POLY(ADP-RIBOSE) GLYCOHYDROLASE"/>
    <property type="match status" value="1"/>
</dbReference>
<dbReference type="InterPro" id="IPR017451">
    <property type="entry name" value="F-box-assoc_interact_dom"/>
</dbReference>
<dbReference type="InterPro" id="IPR046372">
    <property type="entry name" value="PARG_cat_C"/>
</dbReference>
<organism evidence="7 8">
    <name type="scientific">Brassica napus</name>
    <name type="common">Rape</name>
    <dbReference type="NCBI Taxonomy" id="3708"/>
    <lineage>
        <taxon>Eukaryota</taxon>
        <taxon>Viridiplantae</taxon>
        <taxon>Streptophyta</taxon>
        <taxon>Embryophyta</taxon>
        <taxon>Tracheophyta</taxon>
        <taxon>Spermatophyta</taxon>
        <taxon>Magnoliopsida</taxon>
        <taxon>eudicotyledons</taxon>
        <taxon>Gunneridae</taxon>
        <taxon>Pentapetalae</taxon>
        <taxon>rosids</taxon>
        <taxon>malvids</taxon>
        <taxon>Brassicales</taxon>
        <taxon>Brassicaceae</taxon>
        <taxon>Brassiceae</taxon>
        <taxon>Brassica</taxon>
    </lineage>
</organism>
<dbReference type="PANTHER" id="PTHR12837">
    <property type="entry name" value="POLY ADP-RIBOSE GLYCOHYDROLASE"/>
    <property type="match status" value="1"/>
</dbReference>
<accession>A0ABQ8D8E4</accession>
<protein>
    <recommendedName>
        <fullName evidence="2">poly(ADP-ribose) glycohydrolase</fullName>
        <ecNumber evidence="2">3.2.1.143</ecNumber>
    </recommendedName>
</protein>
<evidence type="ECO:0000313" key="7">
    <source>
        <dbReference type="EMBL" id="KAH0925629.1"/>
    </source>
</evidence>
<feature type="domain" description="PARG catalytic Macro" evidence="4">
    <location>
        <begin position="457"/>
        <end position="662"/>
    </location>
</feature>
<name>A0ABQ8D8E4_BRANA</name>
<dbReference type="Pfam" id="PF05028">
    <property type="entry name" value="PARG_cat_C"/>
    <property type="match status" value="1"/>
</dbReference>
<comment type="caution">
    <text evidence="7">The sequence shown here is derived from an EMBL/GenBank/DDBJ whole genome shotgun (WGS) entry which is preliminary data.</text>
</comment>
<gene>
    <name evidence="7" type="ORF">HID58_017885</name>
</gene>
<keyword evidence="3" id="KW-0378">Hydrolase</keyword>
<evidence type="ECO:0000256" key="1">
    <source>
        <dbReference type="ARBA" id="ARBA00009545"/>
    </source>
</evidence>
<keyword evidence="8" id="KW-1185">Reference proteome</keyword>